<feature type="compositionally biased region" description="Low complexity" evidence="7">
    <location>
        <begin position="244"/>
        <end position="256"/>
    </location>
</feature>
<dbReference type="GO" id="GO:0005634">
    <property type="term" value="C:nucleus"/>
    <property type="evidence" value="ECO:0007669"/>
    <property type="project" value="UniProtKB-SubCell"/>
</dbReference>
<gene>
    <name evidence="8" type="ORF">CTOB1V02_LOCUS8652</name>
</gene>
<dbReference type="InterPro" id="IPR036388">
    <property type="entry name" value="WH-like_DNA-bd_sf"/>
</dbReference>
<feature type="compositionally biased region" description="Polar residues" evidence="7">
    <location>
        <begin position="403"/>
        <end position="414"/>
    </location>
</feature>
<dbReference type="Gene3D" id="1.10.10.10">
    <property type="entry name" value="Winged helix-like DNA-binding domain superfamily/Winged helix DNA-binding domain"/>
    <property type="match status" value="1"/>
</dbReference>
<evidence type="ECO:0000256" key="2">
    <source>
        <dbReference type="ARBA" id="ARBA00022490"/>
    </source>
</evidence>
<dbReference type="SUPFAM" id="SSF46785">
    <property type="entry name" value="Winged helix' DNA-binding domain"/>
    <property type="match status" value="1"/>
</dbReference>
<evidence type="ECO:0000256" key="7">
    <source>
        <dbReference type="SAM" id="MobiDB-lite"/>
    </source>
</evidence>
<evidence type="ECO:0000313" key="8">
    <source>
        <dbReference type="EMBL" id="CAD7230796.1"/>
    </source>
</evidence>
<evidence type="ECO:0000256" key="1">
    <source>
        <dbReference type="ARBA" id="ARBA00004496"/>
    </source>
</evidence>
<accession>A0A7R8WFM0</accession>
<dbReference type="SMART" id="SM00339">
    <property type="entry name" value="FH"/>
    <property type="match status" value="1"/>
</dbReference>
<feature type="region of interest" description="Disordered" evidence="7">
    <location>
        <begin position="333"/>
        <end position="426"/>
    </location>
</feature>
<dbReference type="AlphaFoldDB" id="A0A7R8WFM0"/>
<name>A0A7R8WFM0_9CRUS</name>
<dbReference type="InterPro" id="IPR001766">
    <property type="entry name" value="Fork_head_dom"/>
</dbReference>
<protein>
    <submittedName>
        <fullName evidence="8">Uncharacterized protein</fullName>
    </submittedName>
</protein>
<dbReference type="GO" id="GO:0005737">
    <property type="term" value="C:cytoplasm"/>
    <property type="evidence" value="ECO:0007669"/>
    <property type="project" value="UniProtKB-SubCell"/>
</dbReference>
<keyword evidence="2" id="KW-0963">Cytoplasm</keyword>
<feature type="DNA-binding region" description="Fork-head" evidence="6">
    <location>
        <begin position="116"/>
        <end position="160"/>
    </location>
</feature>
<feature type="compositionally biased region" description="Low complexity" evidence="7">
    <location>
        <begin position="390"/>
        <end position="402"/>
    </location>
</feature>
<keyword evidence="3" id="KW-0805">Transcription regulation</keyword>
<dbReference type="OrthoDB" id="6370261at2759"/>
<dbReference type="InterPro" id="IPR036390">
    <property type="entry name" value="WH_DNA-bd_sf"/>
</dbReference>
<keyword evidence="4 6" id="KW-0238">DNA-binding</keyword>
<evidence type="ECO:0000256" key="3">
    <source>
        <dbReference type="ARBA" id="ARBA00023015"/>
    </source>
</evidence>
<feature type="region of interest" description="Disordered" evidence="7">
    <location>
        <begin position="244"/>
        <end position="266"/>
    </location>
</feature>
<feature type="compositionally biased region" description="Low complexity" evidence="7">
    <location>
        <begin position="347"/>
        <end position="364"/>
    </location>
</feature>
<dbReference type="Pfam" id="PF00250">
    <property type="entry name" value="Forkhead"/>
    <property type="match status" value="1"/>
</dbReference>
<sequence>MVVRASSLWMRRRDLVESRRDLIESRRDLIESRRDLIESRRDLVESRREQTHFLHRRERNFCIIFDHPLSALSTRVDVWLLGGRKIKSELNGCGRLPTCSLLLEGAAPQLMKKALNSIRHNLSLHSRFVRVQNEGTGKSSWWTLNPDSKAGATKTHRRRANTVESQKCGDKKRKGRSKKTSAELSPVMGSSVGLTTGSMNMLNLEGGSSGGPSLSPTSSSVSESLDFTSTVTLSGDQLETFGASSSISDSLDPYSSQPGTPLRHNNSYCLAGDLPQLSSSGRDDIRQILSSTSSSSSAWTGFPSYTQSSMEFATNGDHGMLDTLKLAQKLSVKSNGSSVGSPGGSGFHSPNVSSSSSPSSTVTSRIPQPPTSGPPQITPLRIGSNGYVPGSAYGSFGGASSSHLPPQSQSTQEFSPTPPVTTQSSTLGYTALVSRYGGYVN</sequence>
<feature type="compositionally biased region" description="Pro residues" evidence="7">
    <location>
        <begin position="367"/>
        <end position="377"/>
    </location>
</feature>
<comment type="subcellular location">
    <subcellularLocation>
        <location evidence="1">Cytoplasm</location>
    </subcellularLocation>
    <subcellularLocation>
        <location evidence="6">Nucleus</location>
    </subcellularLocation>
</comment>
<evidence type="ECO:0000256" key="6">
    <source>
        <dbReference type="PROSITE-ProRule" id="PRU00089"/>
    </source>
</evidence>
<dbReference type="GO" id="GO:0043565">
    <property type="term" value="F:sequence-specific DNA binding"/>
    <property type="evidence" value="ECO:0007669"/>
    <property type="project" value="InterPro"/>
</dbReference>
<dbReference type="PROSITE" id="PS50039">
    <property type="entry name" value="FORK_HEAD_3"/>
    <property type="match status" value="1"/>
</dbReference>
<evidence type="ECO:0000256" key="5">
    <source>
        <dbReference type="ARBA" id="ARBA00023163"/>
    </source>
</evidence>
<dbReference type="PANTHER" id="PTHR45767">
    <property type="entry name" value="FORKHEAD BOX PROTEIN O"/>
    <property type="match status" value="1"/>
</dbReference>
<dbReference type="EMBL" id="OB662965">
    <property type="protein sequence ID" value="CAD7230796.1"/>
    <property type="molecule type" value="Genomic_DNA"/>
</dbReference>
<feature type="compositionally biased region" description="Polar residues" evidence="7">
    <location>
        <begin position="257"/>
        <end position="266"/>
    </location>
</feature>
<reference evidence="8" key="1">
    <citation type="submission" date="2020-11" db="EMBL/GenBank/DDBJ databases">
        <authorList>
            <person name="Tran Van P."/>
        </authorList>
    </citation>
    <scope>NUCLEOTIDE SEQUENCE</scope>
</reference>
<feature type="compositionally biased region" description="Basic residues" evidence="7">
    <location>
        <begin position="170"/>
        <end position="179"/>
    </location>
</feature>
<proteinExistence type="predicted"/>
<evidence type="ECO:0000256" key="4">
    <source>
        <dbReference type="ARBA" id="ARBA00023125"/>
    </source>
</evidence>
<organism evidence="8">
    <name type="scientific">Cyprideis torosa</name>
    <dbReference type="NCBI Taxonomy" id="163714"/>
    <lineage>
        <taxon>Eukaryota</taxon>
        <taxon>Metazoa</taxon>
        <taxon>Ecdysozoa</taxon>
        <taxon>Arthropoda</taxon>
        <taxon>Crustacea</taxon>
        <taxon>Oligostraca</taxon>
        <taxon>Ostracoda</taxon>
        <taxon>Podocopa</taxon>
        <taxon>Podocopida</taxon>
        <taxon>Cytherocopina</taxon>
        <taxon>Cytheroidea</taxon>
        <taxon>Cytherideidae</taxon>
        <taxon>Cyprideis</taxon>
    </lineage>
</organism>
<feature type="region of interest" description="Disordered" evidence="7">
    <location>
        <begin position="140"/>
        <end position="192"/>
    </location>
</feature>
<keyword evidence="6" id="KW-0539">Nucleus</keyword>
<keyword evidence="5" id="KW-0804">Transcription</keyword>
<dbReference type="GO" id="GO:0003700">
    <property type="term" value="F:DNA-binding transcription factor activity"/>
    <property type="evidence" value="ECO:0007669"/>
    <property type="project" value="InterPro"/>
</dbReference>